<organism evidence="5 6">
    <name type="scientific">Mesorhizobium abyssinicae</name>
    <dbReference type="NCBI Taxonomy" id="1209958"/>
    <lineage>
        <taxon>Bacteria</taxon>
        <taxon>Pseudomonadati</taxon>
        <taxon>Pseudomonadota</taxon>
        <taxon>Alphaproteobacteria</taxon>
        <taxon>Hyphomicrobiales</taxon>
        <taxon>Phyllobacteriaceae</taxon>
        <taxon>Mesorhizobium</taxon>
    </lineage>
</organism>
<dbReference type="InterPro" id="IPR006059">
    <property type="entry name" value="SBP"/>
</dbReference>
<reference evidence="5 6" key="1">
    <citation type="submission" date="2023-08" db="EMBL/GenBank/DDBJ databases">
        <title>Implementing the SeqCode for naming new Mesorhizobium species isolated from Vachellia karroo root nodules.</title>
        <authorList>
            <person name="Van Lill M."/>
        </authorList>
    </citation>
    <scope>NUCLEOTIDE SEQUENCE [LARGE SCALE GENOMIC DNA]</scope>
    <source>
        <strain evidence="5 6">VK4B</strain>
    </source>
</reference>
<keyword evidence="4" id="KW-0732">Signal</keyword>
<evidence type="ECO:0000256" key="1">
    <source>
        <dbReference type="ARBA" id="ARBA00004418"/>
    </source>
</evidence>
<dbReference type="SUPFAM" id="SSF53850">
    <property type="entry name" value="Periplasmic binding protein-like II"/>
    <property type="match status" value="1"/>
</dbReference>
<evidence type="ECO:0000313" key="5">
    <source>
        <dbReference type="EMBL" id="MDX8538632.1"/>
    </source>
</evidence>
<feature type="signal peptide" evidence="4">
    <location>
        <begin position="1"/>
        <end position="21"/>
    </location>
</feature>
<sequence>MQKLKILTAIATMVVASPALAQEITVWDVNVDDAAHATYYDHAKAAFEAAHPGATLNLLSQPDAEYYTLLGTALASKAGPDVIWANGGAQAKALVGGLIPLDDKLPDLIPKLVGKSAFTGPDGKLYFIPTTLQGHVVYYNKALYKAAGLDPEKPPTSWAELTKVCDAFKAQGKPACFMMANKEGYNAEFFLSEAANQSLTAQQQADWLAGKLHWSDPPIKAILQAWVDTAKNGWYQEGGNSQTMFMDEFALFEQGVGANVMGLLSNVAHWKQFETNMGVDKVGVYPMPSPTVAADQHEGAPGVPLDGGVGYGVNKDSANIDLAVDAVRILASPEVLSYLVNDTGSVPANTEVNTSGIDSPGLKQIMGWLATRAVPTTHANSSAAELDEWHHQSQLLFNGEATVDQAAAALDKVQAEAKPQ</sequence>
<dbReference type="InterPro" id="IPR050490">
    <property type="entry name" value="Bact_solute-bd_prot1"/>
</dbReference>
<protein>
    <submittedName>
        <fullName evidence="5">Extracellular solute-binding protein</fullName>
    </submittedName>
</protein>
<comment type="subcellular location">
    <subcellularLocation>
        <location evidence="1">Periplasm</location>
    </subcellularLocation>
</comment>
<dbReference type="RefSeq" id="WP_320320552.1">
    <property type="nucleotide sequence ID" value="NZ_JAVIIP010000006.1"/>
</dbReference>
<evidence type="ECO:0000313" key="6">
    <source>
        <dbReference type="Proteomes" id="UP001276564"/>
    </source>
</evidence>
<comment type="similarity">
    <text evidence="2">Belongs to the bacterial solute-binding protein 1 family.</text>
</comment>
<evidence type="ECO:0000256" key="4">
    <source>
        <dbReference type="SAM" id="SignalP"/>
    </source>
</evidence>
<dbReference type="PANTHER" id="PTHR43649:SF12">
    <property type="entry name" value="DIACETYLCHITOBIOSE BINDING PROTEIN DASA"/>
    <property type="match status" value="1"/>
</dbReference>
<keyword evidence="3" id="KW-0574">Periplasm</keyword>
<dbReference type="EMBL" id="JAVIIP010000006">
    <property type="protein sequence ID" value="MDX8538632.1"/>
    <property type="molecule type" value="Genomic_DNA"/>
</dbReference>
<name>A0ABU5AMU2_9HYPH</name>
<proteinExistence type="inferred from homology"/>
<evidence type="ECO:0000256" key="3">
    <source>
        <dbReference type="ARBA" id="ARBA00022764"/>
    </source>
</evidence>
<dbReference type="Proteomes" id="UP001276564">
    <property type="component" value="Unassembled WGS sequence"/>
</dbReference>
<dbReference type="PANTHER" id="PTHR43649">
    <property type="entry name" value="ARABINOSE-BINDING PROTEIN-RELATED"/>
    <property type="match status" value="1"/>
</dbReference>
<accession>A0ABU5AMU2</accession>
<dbReference type="Pfam" id="PF13416">
    <property type="entry name" value="SBP_bac_8"/>
    <property type="match status" value="1"/>
</dbReference>
<keyword evidence="6" id="KW-1185">Reference proteome</keyword>
<feature type="chain" id="PRO_5045608171" evidence="4">
    <location>
        <begin position="22"/>
        <end position="420"/>
    </location>
</feature>
<evidence type="ECO:0000256" key="2">
    <source>
        <dbReference type="ARBA" id="ARBA00008520"/>
    </source>
</evidence>
<dbReference type="Gene3D" id="3.40.190.10">
    <property type="entry name" value="Periplasmic binding protein-like II"/>
    <property type="match status" value="2"/>
</dbReference>
<comment type="caution">
    <text evidence="5">The sequence shown here is derived from an EMBL/GenBank/DDBJ whole genome shotgun (WGS) entry which is preliminary data.</text>
</comment>
<gene>
    <name evidence="5" type="ORF">RFM23_13510</name>
</gene>